<dbReference type="EMBL" id="JAUTWS010000011">
    <property type="protein sequence ID" value="MDO9709429.1"/>
    <property type="molecule type" value="Genomic_DNA"/>
</dbReference>
<protein>
    <submittedName>
        <fullName evidence="6">OmpA family protein</fullName>
    </submittedName>
</protein>
<dbReference type="InterPro" id="IPR018247">
    <property type="entry name" value="EF_Hand_1_Ca_BS"/>
</dbReference>
<dbReference type="InterPro" id="IPR006665">
    <property type="entry name" value="OmpA-like"/>
</dbReference>
<comment type="subcellular location">
    <subcellularLocation>
        <location evidence="1">Cell outer membrane</location>
    </subcellularLocation>
</comment>
<dbReference type="InterPro" id="IPR029030">
    <property type="entry name" value="Caspase-like_dom_sf"/>
</dbReference>
<comment type="caution">
    <text evidence="6">The sequence shown here is derived from an EMBL/GenBank/DDBJ whole genome shotgun (WGS) entry which is preliminary data.</text>
</comment>
<dbReference type="Gene3D" id="3.40.50.1460">
    <property type="match status" value="1"/>
</dbReference>
<keyword evidence="3" id="KW-0998">Cell outer membrane</keyword>
<dbReference type="Proteomes" id="UP001243009">
    <property type="component" value="Unassembled WGS sequence"/>
</dbReference>
<dbReference type="Pfam" id="PF00656">
    <property type="entry name" value="Peptidase_C14"/>
    <property type="match status" value="1"/>
</dbReference>
<evidence type="ECO:0000256" key="3">
    <source>
        <dbReference type="ARBA" id="ARBA00023237"/>
    </source>
</evidence>
<dbReference type="Gene3D" id="3.30.1330.60">
    <property type="entry name" value="OmpA-like domain"/>
    <property type="match status" value="1"/>
</dbReference>
<dbReference type="Pfam" id="PF00691">
    <property type="entry name" value="OmpA"/>
    <property type="match status" value="1"/>
</dbReference>
<dbReference type="InterPro" id="IPR050330">
    <property type="entry name" value="Bact_OuterMem_StrucFunc"/>
</dbReference>
<feature type="domain" description="OmpA-like" evidence="5">
    <location>
        <begin position="329"/>
        <end position="443"/>
    </location>
</feature>
<organism evidence="6 7">
    <name type="scientific">Paracraurococcus lichenis</name>
    <dbReference type="NCBI Taxonomy" id="3064888"/>
    <lineage>
        <taxon>Bacteria</taxon>
        <taxon>Pseudomonadati</taxon>
        <taxon>Pseudomonadota</taxon>
        <taxon>Alphaproteobacteria</taxon>
        <taxon>Acetobacterales</taxon>
        <taxon>Roseomonadaceae</taxon>
        <taxon>Paracraurococcus</taxon>
    </lineage>
</organism>
<dbReference type="PANTHER" id="PTHR30329:SF21">
    <property type="entry name" value="LIPOPROTEIN YIAD-RELATED"/>
    <property type="match status" value="1"/>
</dbReference>
<keyword evidence="2 4" id="KW-0472">Membrane</keyword>
<dbReference type="InterPro" id="IPR006664">
    <property type="entry name" value="OMP_bac"/>
</dbReference>
<evidence type="ECO:0000313" key="6">
    <source>
        <dbReference type="EMBL" id="MDO9709429.1"/>
    </source>
</evidence>
<accession>A0ABT9DZW7</accession>
<dbReference type="SUPFAM" id="SSF52129">
    <property type="entry name" value="Caspase-like"/>
    <property type="match status" value="1"/>
</dbReference>
<evidence type="ECO:0000256" key="4">
    <source>
        <dbReference type="PROSITE-ProRule" id="PRU00473"/>
    </source>
</evidence>
<dbReference type="PROSITE" id="PS51123">
    <property type="entry name" value="OMPA_2"/>
    <property type="match status" value="1"/>
</dbReference>
<gene>
    <name evidence="6" type="ORF">Q7A36_13840</name>
</gene>
<evidence type="ECO:0000313" key="7">
    <source>
        <dbReference type="Proteomes" id="UP001243009"/>
    </source>
</evidence>
<evidence type="ECO:0000256" key="2">
    <source>
        <dbReference type="ARBA" id="ARBA00023136"/>
    </source>
</evidence>
<dbReference type="CDD" id="cd07185">
    <property type="entry name" value="OmpA_C-like"/>
    <property type="match status" value="1"/>
</dbReference>
<proteinExistence type="predicted"/>
<dbReference type="RefSeq" id="WP_305104292.1">
    <property type="nucleotide sequence ID" value="NZ_JAUTWS010000011.1"/>
</dbReference>
<dbReference type="PROSITE" id="PS00018">
    <property type="entry name" value="EF_HAND_1"/>
    <property type="match status" value="1"/>
</dbReference>
<dbReference type="InterPro" id="IPR011600">
    <property type="entry name" value="Pept_C14_caspase"/>
</dbReference>
<dbReference type="PANTHER" id="PTHR30329">
    <property type="entry name" value="STATOR ELEMENT OF FLAGELLAR MOTOR COMPLEX"/>
    <property type="match status" value="1"/>
</dbReference>
<name>A0ABT9DZW7_9PROT</name>
<dbReference type="SUPFAM" id="SSF103088">
    <property type="entry name" value="OmpA-like"/>
    <property type="match status" value="1"/>
</dbReference>
<reference evidence="6 7" key="1">
    <citation type="submission" date="2023-08" db="EMBL/GenBank/DDBJ databases">
        <title>The draft genome sequence of Paracraurococcus sp. LOR1-02.</title>
        <authorList>
            <person name="Kingkaew E."/>
            <person name="Tanasupawat S."/>
        </authorList>
    </citation>
    <scope>NUCLEOTIDE SEQUENCE [LARGE SCALE GENOMIC DNA]</scope>
    <source>
        <strain evidence="6 7">LOR1-02</strain>
    </source>
</reference>
<dbReference type="PRINTS" id="PR01021">
    <property type="entry name" value="OMPADOMAIN"/>
</dbReference>
<dbReference type="InterPro" id="IPR036737">
    <property type="entry name" value="OmpA-like_sf"/>
</dbReference>
<keyword evidence="7" id="KW-1185">Reference proteome</keyword>
<evidence type="ECO:0000256" key="1">
    <source>
        <dbReference type="ARBA" id="ARBA00004442"/>
    </source>
</evidence>
<sequence>MRVDQVPIARAGAPGRCRAPEVRRSARRHVLGLAACLLVAPRPVRAQAIPVDLVRSLSGRGHALLIGVSQYQPQTGWSQLRSIPRSIPALQAALRPHFATVTALLDPTAAQLRATVTSFLGDRPQTPEDRLFLYYAGHGFTNLDQNQQRDLGYLTGIDTVQPNRDPGRAVRTAMSMSLFDTLAQESPARHVMAVFDSCFSGSIFQTRGQPNARATLNVDMVRQVMTRPVRFYIAAGDQNQTVPEPSPMADLLIEALQGEADLSRDGIISAYELGLYLKDRVAALTRQLAVPQFGPTLSGPLSRGDFYFLPAALPVPAPSWVEPPPVRKIPEFAQARTYLIFFDWNSAELTNRAREMLQEAATNAQRVNATAIEVAAHTDRSGTEEDNLRLSRRMADNAAAELVRVGIPRNLLRVQAYGESRPLVPTADGVREPQNRRVEIILR</sequence>
<evidence type="ECO:0000259" key="5">
    <source>
        <dbReference type="PROSITE" id="PS51123"/>
    </source>
</evidence>